<feature type="site" description="Transition state stabilizer" evidence="8">
    <location>
        <position position="151"/>
    </location>
</feature>
<evidence type="ECO:0000259" key="9">
    <source>
        <dbReference type="Pfam" id="PF03372"/>
    </source>
</evidence>
<evidence type="ECO:0000256" key="6">
    <source>
        <dbReference type="PIRSR" id="PIRSR604808-1"/>
    </source>
</evidence>
<feature type="domain" description="Endonuclease/exonuclease/phosphatase" evidence="9">
    <location>
        <begin position="4"/>
        <end position="247"/>
    </location>
</feature>
<feature type="site" description="Important for catalytic activity" evidence="8">
    <location>
        <position position="221"/>
    </location>
</feature>
<dbReference type="STRING" id="1798474.A2118_00800"/>
<protein>
    <submittedName>
        <fullName evidence="10">Exodeoxyribonuclease III</fullName>
    </submittedName>
</protein>
<dbReference type="GO" id="GO:0003677">
    <property type="term" value="F:DNA binding"/>
    <property type="evidence" value="ECO:0007669"/>
    <property type="project" value="InterPro"/>
</dbReference>
<dbReference type="GO" id="GO:0008081">
    <property type="term" value="F:phosphoric diester hydrolase activity"/>
    <property type="evidence" value="ECO:0007669"/>
    <property type="project" value="TreeGrafter"/>
</dbReference>
<evidence type="ECO:0000256" key="7">
    <source>
        <dbReference type="PIRSR" id="PIRSR604808-2"/>
    </source>
</evidence>
<feature type="active site" evidence="6">
    <location>
        <position position="110"/>
    </location>
</feature>
<feature type="active site" description="Proton donor/acceptor" evidence="6">
    <location>
        <position position="149"/>
    </location>
</feature>
<reference evidence="10 11" key="1">
    <citation type="journal article" date="2016" name="Nat. Commun.">
        <title>Thousands of microbial genomes shed light on interconnected biogeochemical processes in an aquifer system.</title>
        <authorList>
            <person name="Anantharaman K."/>
            <person name="Brown C.T."/>
            <person name="Hug L.A."/>
            <person name="Sharon I."/>
            <person name="Castelle C.J."/>
            <person name="Probst A.J."/>
            <person name="Thomas B.C."/>
            <person name="Singh A."/>
            <person name="Wilkins M.J."/>
            <person name="Karaoz U."/>
            <person name="Brodie E.L."/>
            <person name="Williams K.H."/>
            <person name="Hubbard S.S."/>
            <person name="Banfield J.F."/>
        </authorList>
    </citation>
    <scope>NUCLEOTIDE SEQUENCE [LARGE SCALE GENOMIC DNA]</scope>
</reference>
<dbReference type="SUPFAM" id="SSF56219">
    <property type="entry name" value="DNase I-like"/>
    <property type="match status" value="1"/>
</dbReference>
<evidence type="ECO:0000256" key="2">
    <source>
        <dbReference type="ARBA" id="ARBA00007092"/>
    </source>
</evidence>
<feature type="binding site" evidence="7">
    <location>
        <position position="247"/>
    </location>
    <ligand>
        <name>Mg(2+)</name>
        <dbReference type="ChEBI" id="CHEBI:18420"/>
        <label>1</label>
    </ligand>
</feature>
<organism evidence="10 11">
    <name type="scientific">Candidatus Kaiserbacteria bacterium GWA2_50_9</name>
    <dbReference type="NCBI Taxonomy" id="1798474"/>
    <lineage>
        <taxon>Bacteria</taxon>
        <taxon>Candidatus Kaiseribacteriota</taxon>
    </lineage>
</organism>
<keyword evidence="4" id="KW-0378">Hydrolase</keyword>
<proteinExistence type="inferred from homology"/>
<comment type="caution">
    <text evidence="10">The sequence shown here is derived from an EMBL/GenBank/DDBJ whole genome shotgun (WGS) entry which is preliminary data.</text>
</comment>
<evidence type="ECO:0000256" key="1">
    <source>
        <dbReference type="ARBA" id="ARBA00001936"/>
    </source>
</evidence>
<dbReference type="PANTHER" id="PTHR22748">
    <property type="entry name" value="AP ENDONUCLEASE"/>
    <property type="match status" value="1"/>
</dbReference>
<evidence type="ECO:0000313" key="11">
    <source>
        <dbReference type="Proteomes" id="UP000179014"/>
    </source>
</evidence>
<evidence type="ECO:0000256" key="3">
    <source>
        <dbReference type="ARBA" id="ARBA00022723"/>
    </source>
</evidence>
<dbReference type="InterPro" id="IPR036691">
    <property type="entry name" value="Endo/exonu/phosph_ase_sf"/>
</dbReference>
<dbReference type="Pfam" id="PF03372">
    <property type="entry name" value="Exo_endo_phos"/>
    <property type="match status" value="1"/>
</dbReference>
<feature type="binding site" evidence="7">
    <location>
        <position position="36"/>
    </location>
    <ligand>
        <name>Mg(2+)</name>
        <dbReference type="ChEBI" id="CHEBI:18420"/>
        <label>1</label>
    </ligand>
</feature>
<dbReference type="AlphaFoldDB" id="A0A1F6BSJ0"/>
<comment type="similarity">
    <text evidence="2">Belongs to the DNA repair enzymes AP/ExoA family.</text>
</comment>
<feature type="binding site" evidence="7">
    <location>
        <position position="7"/>
    </location>
    <ligand>
        <name>Mg(2+)</name>
        <dbReference type="ChEBI" id="CHEBI:18420"/>
        <label>1</label>
    </ligand>
</feature>
<evidence type="ECO:0000256" key="8">
    <source>
        <dbReference type="PIRSR" id="PIRSR604808-3"/>
    </source>
</evidence>
<dbReference type="InterPro" id="IPR004808">
    <property type="entry name" value="AP_endonuc_1"/>
</dbReference>
<dbReference type="GO" id="GO:0008311">
    <property type="term" value="F:double-stranded DNA 3'-5' DNA exonuclease activity"/>
    <property type="evidence" value="ECO:0007669"/>
    <property type="project" value="TreeGrafter"/>
</dbReference>
<dbReference type="GO" id="GO:0046872">
    <property type="term" value="F:metal ion binding"/>
    <property type="evidence" value="ECO:0007669"/>
    <property type="project" value="UniProtKB-KW"/>
</dbReference>
<dbReference type="InterPro" id="IPR020847">
    <property type="entry name" value="AP_endonuclease_F1_BS"/>
</dbReference>
<keyword evidence="5 7" id="KW-0460">Magnesium</keyword>
<comment type="cofactor">
    <cofactor evidence="1">
        <name>Mn(2+)</name>
        <dbReference type="ChEBI" id="CHEBI:29035"/>
    </cofactor>
</comment>
<dbReference type="GO" id="GO:0003906">
    <property type="term" value="F:DNA-(apurinic or apyrimidinic site) endonuclease activity"/>
    <property type="evidence" value="ECO:0007669"/>
    <property type="project" value="TreeGrafter"/>
</dbReference>
<feature type="active site" description="Proton acceptor" evidence="6">
    <location>
        <position position="247"/>
    </location>
</feature>
<dbReference type="NCBIfam" id="TIGR00195">
    <property type="entry name" value="exoDNase_III"/>
    <property type="match status" value="1"/>
</dbReference>
<dbReference type="PANTHER" id="PTHR22748:SF6">
    <property type="entry name" value="DNA-(APURINIC OR APYRIMIDINIC SITE) ENDONUCLEASE"/>
    <property type="match status" value="1"/>
</dbReference>
<dbReference type="FunFam" id="3.60.10.10:FF:000026">
    <property type="entry name" value="Exodeoxyribonuclease III"/>
    <property type="match status" value="1"/>
</dbReference>
<gene>
    <name evidence="10" type="ORF">A2118_00800</name>
</gene>
<dbReference type="PROSITE" id="PS51435">
    <property type="entry name" value="AP_NUCLEASE_F1_4"/>
    <property type="match status" value="1"/>
</dbReference>
<name>A0A1F6BSJ0_9BACT</name>
<dbReference type="PROSITE" id="PS00726">
    <property type="entry name" value="AP_NUCLEASE_F1_1"/>
    <property type="match status" value="1"/>
</dbReference>
<dbReference type="EMBL" id="MFKN01000037">
    <property type="protein sequence ID" value="OGG39905.1"/>
    <property type="molecule type" value="Genomic_DNA"/>
</dbReference>
<dbReference type="GO" id="GO:0006284">
    <property type="term" value="P:base-excision repair"/>
    <property type="evidence" value="ECO:0007669"/>
    <property type="project" value="TreeGrafter"/>
</dbReference>
<dbReference type="InterPro" id="IPR020848">
    <property type="entry name" value="AP_endonuclease_F1_CS"/>
</dbReference>
<dbReference type="NCBIfam" id="TIGR00633">
    <property type="entry name" value="xth"/>
    <property type="match status" value="1"/>
</dbReference>
<feature type="site" description="Interaction with DNA substrate" evidence="8">
    <location>
        <position position="247"/>
    </location>
</feature>
<dbReference type="Proteomes" id="UP000179014">
    <property type="component" value="Unassembled WGS sequence"/>
</dbReference>
<dbReference type="Gene3D" id="3.60.10.10">
    <property type="entry name" value="Endonuclease/exonuclease/phosphatase"/>
    <property type="match status" value="1"/>
</dbReference>
<feature type="binding site" evidence="7">
    <location>
        <position position="151"/>
    </location>
    <ligand>
        <name>Mg(2+)</name>
        <dbReference type="ChEBI" id="CHEBI:18420"/>
        <label>1</label>
    </ligand>
</feature>
<comment type="cofactor">
    <cofactor evidence="7">
        <name>Mg(2+)</name>
        <dbReference type="ChEBI" id="CHEBI:18420"/>
    </cofactor>
    <cofactor evidence="7">
        <name>Mn(2+)</name>
        <dbReference type="ChEBI" id="CHEBI:29035"/>
    </cofactor>
    <text evidence="7">Probably binds two magnesium or manganese ions per subunit.</text>
</comment>
<evidence type="ECO:0000256" key="4">
    <source>
        <dbReference type="ARBA" id="ARBA00022801"/>
    </source>
</evidence>
<dbReference type="PROSITE" id="PS00727">
    <property type="entry name" value="AP_NUCLEASE_F1_2"/>
    <property type="match status" value="1"/>
</dbReference>
<accession>A0A1F6BSJ0</accession>
<evidence type="ECO:0000313" key="10">
    <source>
        <dbReference type="EMBL" id="OGG39905.1"/>
    </source>
</evidence>
<sequence length="256" mass="29421">MKLVSWNVNGLRSLAKDGYWESFLAGVKPDIFCLQETKASPDQLSEAFLSPAGYSAFFSSCQVKKGYSGVALYSKIEPLKVIYGMGIKEFDQEGRIVGAEFEDFWLLNIYFPNGGQGPVRLDYKLRFYDAFLKFIEKLRKEKPVIFCGDVNTAHEEIDLARPKENEENTGFLTEERAWLDEVVAAGYADSFRHFHPNTKDAYSYWDLFTHERDRNVGWRLDYFFVASEFIKRIKKADIHPDIFGSDHCPVSITLAN</sequence>
<evidence type="ECO:0000256" key="5">
    <source>
        <dbReference type="ARBA" id="ARBA00022842"/>
    </source>
</evidence>
<keyword evidence="7" id="KW-0464">Manganese</keyword>
<feature type="binding site" evidence="7">
    <location>
        <position position="246"/>
    </location>
    <ligand>
        <name>Mg(2+)</name>
        <dbReference type="ChEBI" id="CHEBI:18420"/>
        <label>1</label>
    </ligand>
</feature>
<keyword evidence="3 7" id="KW-0479">Metal-binding</keyword>
<dbReference type="InterPro" id="IPR005135">
    <property type="entry name" value="Endo/exonuclease/phosphatase"/>
</dbReference>
<feature type="binding site" evidence="7">
    <location>
        <position position="149"/>
    </location>
    <ligand>
        <name>Mg(2+)</name>
        <dbReference type="ChEBI" id="CHEBI:18420"/>
        <label>1</label>
    </ligand>
</feature>